<feature type="compositionally biased region" description="Low complexity" evidence="1">
    <location>
        <begin position="309"/>
        <end position="318"/>
    </location>
</feature>
<name>A0A8H3BF73_9AGAM</name>
<dbReference type="AlphaFoldDB" id="A0A8H3BF73"/>
<feature type="region of interest" description="Disordered" evidence="1">
    <location>
        <begin position="1"/>
        <end position="39"/>
    </location>
</feature>
<organism evidence="2 4">
    <name type="scientific">Rhizoctonia solani</name>
    <dbReference type="NCBI Taxonomy" id="456999"/>
    <lineage>
        <taxon>Eukaryota</taxon>
        <taxon>Fungi</taxon>
        <taxon>Dikarya</taxon>
        <taxon>Basidiomycota</taxon>
        <taxon>Agaricomycotina</taxon>
        <taxon>Agaricomycetes</taxon>
        <taxon>Cantharellales</taxon>
        <taxon>Ceratobasidiaceae</taxon>
        <taxon>Rhizoctonia</taxon>
    </lineage>
</organism>
<reference evidence="2" key="1">
    <citation type="submission" date="2021-01" db="EMBL/GenBank/DDBJ databases">
        <authorList>
            <person name="Kaushik A."/>
        </authorList>
    </citation>
    <scope>NUCLEOTIDE SEQUENCE</scope>
    <source>
        <strain evidence="2">AG4-R118</strain>
        <strain evidence="3">AG4-RS23</strain>
    </source>
</reference>
<dbReference type="Proteomes" id="UP000663888">
    <property type="component" value="Unassembled WGS sequence"/>
</dbReference>
<proteinExistence type="predicted"/>
<feature type="region of interest" description="Disordered" evidence="1">
    <location>
        <begin position="152"/>
        <end position="171"/>
    </location>
</feature>
<evidence type="ECO:0000313" key="2">
    <source>
        <dbReference type="EMBL" id="CAE6454944.1"/>
    </source>
</evidence>
<sequence length="318" mass="35419">MPVPHGSPDSVTYAGSMPFMTPRTPRSPEDNRAVLGTGGFPHIKSRLAATRGDKAKQSGALGRVGNPFNGALEDKDQLKELLKLAQTHGQTSLGSRESLLSFSRSGDTPPTIPDHLTVAREKSKIHYEGIHRAAVALSEKERANTYIDLLRVDEPPAPPSDTSGTRNKEKPRAVVLDPTRELASHARVRSEVLERVDHSFMKTCMGIANDYKMRKKDAEMASKADARRLDQVPTSYAAWKKLDEGRQVKVARFLQLTNDQKDADLANRQWNRDDAMTLYKEYMDQPEFKADVTKLLAKRVTTDPRRRPTVSSTPNPHA</sequence>
<accession>A0A8H3BF73</accession>
<feature type="region of interest" description="Disordered" evidence="1">
    <location>
        <begin position="299"/>
        <end position="318"/>
    </location>
</feature>
<protein>
    <submittedName>
        <fullName evidence="2">Uncharacterized protein</fullName>
    </submittedName>
</protein>
<gene>
    <name evidence="3" type="ORF">RDB_LOCUS142563</name>
    <name evidence="2" type="ORF">RDB_LOCUS74964</name>
</gene>
<comment type="caution">
    <text evidence="2">The sequence shown here is derived from an EMBL/GenBank/DDBJ whole genome shotgun (WGS) entry which is preliminary data.</text>
</comment>
<dbReference type="EMBL" id="CAJMWX010001046">
    <property type="protein sequence ID" value="CAE6454944.1"/>
    <property type="molecule type" value="Genomic_DNA"/>
</dbReference>
<dbReference type="Proteomes" id="UP000663861">
    <property type="component" value="Unassembled WGS sequence"/>
</dbReference>
<evidence type="ECO:0000313" key="4">
    <source>
        <dbReference type="Proteomes" id="UP000663888"/>
    </source>
</evidence>
<dbReference type="EMBL" id="CAJMWY010004001">
    <property type="protein sequence ID" value="CAE6513858.1"/>
    <property type="molecule type" value="Genomic_DNA"/>
</dbReference>
<evidence type="ECO:0000313" key="3">
    <source>
        <dbReference type="EMBL" id="CAE6513858.1"/>
    </source>
</evidence>
<evidence type="ECO:0000256" key="1">
    <source>
        <dbReference type="SAM" id="MobiDB-lite"/>
    </source>
</evidence>